<dbReference type="Pfam" id="PF12278">
    <property type="entry name" value="SDP_N"/>
    <property type="match status" value="1"/>
</dbReference>
<dbReference type="GeneID" id="105428571"/>
<name>A0A6I9WB27_9HYME</name>
<organism evidence="2 3">
    <name type="scientific">Pogonomyrmex barbatus</name>
    <name type="common">red harvester ant</name>
    <dbReference type="NCBI Taxonomy" id="144034"/>
    <lineage>
        <taxon>Eukaryota</taxon>
        <taxon>Metazoa</taxon>
        <taxon>Ecdysozoa</taxon>
        <taxon>Arthropoda</taxon>
        <taxon>Hexapoda</taxon>
        <taxon>Insecta</taxon>
        <taxon>Pterygota</taxon>
        <taxon>Neoptera</taxon>
        <taxon>Endopterygota</taxon>
        <taxon>Hymenoptera</taxon>
        <taxon>Apocrita</taxon>
        <taxon>Aculeata</taxon>
        <taxon>Formicoidea</taxon>
        <taxon>Formicidae</taxon>
        <taxon>Myrmicinae</taxon>
        <taxon>Pogonomyrmex</taxon>
    </lineage>
</organism>
<gene>
    <name evidence="3" type="primary">LOC105428571</name>
</gene>
<dbReference type="OrthoDB" id="7555455at2759"/>
<feature type="domain" description="Complementary sex determination N-terminal" evidence="1">
    <location>
        <begin position="57"/>
        <end position="121"/>
    </location>
</feature>
<accession>A0A6I9WB27</accession>
<dbReference type="KEGG" id="pbar:105428571"/>
<dbReference type="AlphaFoldDB" id="A0A6I9WB27"/>
<evidence type="ECO:0000259" key="1">
    <source>
        <dbReference type="Pfam" id="PF12278"/>
    </source>
</evidence>
<dbReference type="InterPro" id="IPR022063">
    <property type="entry name" value="Sex_determin_N"/>
</dbReference>
<sequence length="202" mass="24341">MNSYKKKQSTLEEQEKQERLRLKRKEWFIQQELERKHQERKLKMIEEYEKKRAETIKIDKSRWKASMIFKGPEDIIINEKELHNIKIKINNKGNLLIKDRNMSKEIERDIINPDDIILPRRSNEGSCPIFERNKKRNIEDIQIIKFSQDKQTEKSSTSEKNAHTYKTNLGYDLVTQRYGQIFAKIVTGFSERYSLFDEMKVI</sequence>
<reference evidence="3" key="1">
    <citation type="submission" date="2025-08" db="UniProtKB">
        <authorList>
            <consortium name="RefSeq"/>
        </authorList>
    </citation>
    <scope>IDENTIFICATION</scope>
</reference>
<protein>
    <submittedName>
        <fullName evidence="3">Uncharacterized protein LOC105428571 isoform X1</fullName>
    </submittedName>
</protein>
<dbReference type="Proteomes" id="UP000504615">
    <property type="component" value="Unplaced"/>
</dbReference>
<keyword evidence="2" id="KW-1185">Reference proteome</keyword>
<evidence type="ECO:0000313" key="2">
    <source>
        <dbReference type="Proteomes" id="UP000504615"/>
    </source>
</evidence>
<evidence type="ECO:0000313" key="3">
    <source>
        <dbReference type="RefSeq" id="XP_011639257.1"/>
    </source>
</evidence>
<dbReference type="RefSeq" id="XP_011639257.1">
    <property type="nucleotide sequence ID" value="XM_011640955.2"/>
</dbReference>
<proteinExistence type="predicted"/>